<organism evidence="2 3">
    <name type="scientific">Acropora cervicornis</name>
    <name type="common">Staghorn coral</name>
    <dbReference type="NCBI Taxonomy" id="6130"/>
    <lineage>
        <taxon>Eukaryota</taxon>
        <taxon>Metazoa</taxon>
        <taxon>Cnidaria</taxon>
        <taxon>Anthozoa</taxon>
        <taxon>Hexacorallia</taxon>
        <taxon>Scleractinia</taxon>
        <taxon>Astrocoeniina</taxon>
        <taxon>Acroporidae</taxon>
        <taxon>Acropora</taxon>
    </lineage>
</organism>
<keyword evidence="1" id="KW-0472">Membrane</keyword>
<evidence type="ECO:0000313" key="3">
    <source>
        <dbReference type="Proteomes" id="UP001249851"/>
    </source>
</evidence>
<comment type="caution">
    <text evidence="2">The sequence shown here is derived from an EMBL/GenBank/DDBJ whole genome shotgun (WGS) entry which is preliminary data.</text>
</comment>
<keyword evidence="1" id="KW-1133">Transmembrane helix</keyword>
<dbReference type="EMBL" id="JARQWQ010000040">
    <property type="protein sequence ID" value="KAK2559398.1"/>
    <property type="molecule type" value="Genomic_DNA"/>
</dbReference>
<dbReference type="PANTHER" id="PTHR47018">
    <property type="entry name" value="CXC DOMAIN-CONTAINING PROTEIN-RELATED"/>
    <property type="match status" value="1"/>
</dbReference>
<dbReference type="PANTHER" id="PTHR47018:SF1">
    <property type="entry name" value="TESMIN_TSO1-LIKE CXC DOMAIN-CONTAINING PROTEIN"/>
    <property type="match status" value="1"/>
</dbReference>
<dbReference type="AlphaFoldDB" id="A0AAD9V312"/>
<protein>
    <submittedName>
        <fullName evidence="2">Uncharacterized protein</fullName>
    </submittedName>
</protein>
<keyword evidence="1" id="KW-0812">Transmembrane</keyword>
<evidence type="ECO:0000256" key="1">
    <source>
        <dbReference type="SAM" id="Phobius"/>
    </source>
</evidence>
<reference evidence="2" key="2">
    <citation type="journal article" date="2023" name="Science">
        <title>Genomic signatures of disease resistance in endangered staghorn corals.</title>
        <authorList>
            <person name="Vollmer S.V."/>
            <person name="Selwyn J.D."/>
            <person name="Despard B.A."/>
            <person name="Roesel C.L."/>
        </authorList>
    </citation>
    <scope>NUCLEOTIDE SEQUENCE</scope>
    <source>
        <strain evidence="2">K2</strain>
    </source>
</reference>
<feature type="transmembrane region" description="Helical" evidence="1">
    <location>
        <begin position="12"/>
        <end position="36"/>
    </location>
</feature>
<name>A0AAD9V312_ACRCE</name>
<keyword evidence="3" id="KW-1185">Reference proteome</keyword>
<dbReference type="Proteomes" id="UP001249851">
    <property type="component" value="Unassembled WGS sequence"/>
</dbReference>
<accession>A0AAD9V312</accession>
<sequence length="118" mass="13296">MGDYHVLPKITFGFVFSTLVIADVGVTSTGVAASFIKASHFTRRRRAHQIIAASPYILQQRAYSKYKEALDNGVEPLDFKEHPQFLYCCRVLELELCVLQLAHSLTESNLKHCIELLG</sequence>
<proteinExistence type="predicted"/>
<reference evidence="2" key="1">
    <citation type="journal article" date="2023" name="G3 (Bethesda)">
        <title>Whole genome assembly and annotation of the endangered Caribbean coral Acropora cervicornis.</title>
        <authorList>
            <person name="Selwyn J.D."/>
            <person name="Vollmer S.V."/>
        </authorList>
    </citation>
    <scope>NUCLEOTIDE SEQUENCE</scope>
    <source>
        <strain evidence="2">K2</strain>
    </source>
</reference>
<evidence type="ECO:0000313" key="2">
    <source>
        <dbReference type="EMBL" id="KAK2559398.1"/>
    </source>
</evidence>
<gene>
    <name evidence="2" type="ORF">P5673_018020</name>
</gene>